<dbReference type="InterPro" id="IPR012340">
    <property type="entry name" value="NA-bd_OB-fold"/>
</dbReference>
<feature type="domain" description="NfeD-like C-terminal" evidence="6">
    <location>
        <begin position="380"/>
        <end position="433"/>
    </location>
</feature>
<keyword evidence="4 5" id="KW-0472">Membrane</keyword>
<reference evidence="9 10" key="1">
    <citation type="submission" date="2018-07" db="EMBL/GenBank/DDBJ databases">
        <title>Genomic Encyclopedia of Type Strains, Phase IV (KMG-IV): sequencing the most valuable type-strain genomes for metagenomic binning, comparative biology and taxonomic classification.</title>
        <authorList>
            <person name="Goeker M."/>
        </authorList>
    </citation>
    <scope>NUCLEOTIDE SEQUENCE [LARGE SCALE GENOMIC DNA]</scope>
    <source>
        <strain evidence="9 10">DSM 25281</strain>
    </source>
</reference>
<gene>
    <name evidence="9" type="ORF">DFR59_10374</name>
</gene>
<feature type="transmembrane region" description="Helical" evidence="5">
    <location>
        <begin position="229"/>
        <end position="249"/>
    </location>
</feature>
<evidence type="ECO:0000313" key="9">
    <source>
        <dbReference type="EMBL" id="RDI44011.1"/>
    </source>
</evidence>
<evidence type="ECO:0000313" key="10">
    <source>
        <dbReference type="Proteomes" id="UP000255326"/>
    </source>
</evidence>
<comment type="subcellular location">
    <subcellularLocation>
        <location evidence="1">Membrane</location>
        <topology evidence="1">Multi-pass membrane protein</topology>
    </subcellularLocation>
</comment>
<dbReference type="GO" id="GO:0006508">
    <property type="term" value="P:proteolysis"/>
    <property type="evidence" value="ECO:0007669"/>
    <property type="project" value="UniProtKB-KW"/>
</dbReference>
<dbReference type="InterPro" id="IPR052165">
    <property type="entry name" value="Membrane_assoc_protease"/>
</dbReference>
<dbReference type="EMBL" id="QQAY01000003">
    <property type="protein sequence ID" value="RDI44011.1"/>
    <property type="molecule type" value="Genomic_DNA"/>
</dbReference>
<dbReference type="Gene3D" id="2.40.50.140">
    <property type="entry name" value="Nucleic acid-binding proteins"/>
    <property type="match status" value="1"/>
</dbReference>
<proteinExistence type="predicted"/>
<keyword evidence="9" id="KW-0378">Hydrolase</keyword>
<protein>
    <submittedName>
        <fullName evidence="9">Membrane-bound serine protease (ClpP class)</fullName>
    </submittedName>
</protein>
<keyword evidence="10" id="KW-1185">Reference proteome</keyword>
<dbReference type="InterPro" id="IPR056738">
    <property type="entry name" value="NfeD1b_N"/>
</dbReference>
<evidence type="ECO:0000259" key="7">
    <source>
        <dbReference type="Pfam" id="PF24961"/>
    </source>
</evidence>
<keyword evidence="3 5" id="KW-1133">Transmembrane helix</keyword>
<feature type="domain" description="NfeD integral membrane" evidence="7">
    <location>
        <begin position="235"/>
        <end position="348"/>
    </location>
</feature>
<dbReference type="InterPro" id="IPR056739">
    <property type="entry name" value="NfeD_membrane"/>
</dbReference>
<keyword evidence="9" id="KW-0645">Protease</keyword>
<evidence type="ECO:0000256" key="3">
    <source>
        <dbReference type="ARBA" id="ARBA00022989"/>
    </source>
</evidence>
<keyword evidence="2 5" id="KW-0812">Transmembrane</keyword>
<feature type="transmembrane region" description="Helical" evidence="5">
    <location>
        <begin position="256"/>
        <end position="273"/>
    </location>
</feature>
<name>A0A370GK10_9BACI</name>
<organism evidence="9 10">
    <name type="scientific">Falsibacillus pallidus</name>
    <dbReference type="NCBI Taxonomy" id="493781"/>
    <lineage>
        <taxon>Bacteria</taxon>
        <taxon>Bacillati</taxon>
        <taxon>Bacillota</taxon>
        <taxon>Bacilli</taxon>
        <taxon>Bacillales</taxon>
        <taxon>Bacillaceae</taxon>
        <taxon>Falsibacillus</taxon>
    </lineage>
</organism>
<sequence>MKKKIAAILLLFMAVLLIPSIAKGSAQHKLVYIIPVHDEISRSLTVFIDKSIKEAEKNNADLILFDMDTPGGSVSEAVNIGKKFEETEIESAVYADSRALSAGAYIALHADHIYMTPNATMGASAIVDQKGNMADKKAKSFWRAAMKNAAEQHGRNPEYAIAMADPEFDMPNLNAGKGDLLTLTADQAEKVRYSEGTYKNVESLLSDIGYKDAKVVKMDLSPSEKFAKFLTNPFIVPILLTVASLGLVLELYSPGFGIAGTAGLSALVLFFYGHLVSGLAGYESLVMFIIGLLLLVIELFVPGAIAGILGAAAIIVSLYMAAGNVMYMGISILIAAAAAIIGMIVMVKIFGKQMKMFKKMILFDSTNTESGYVSNVNRLELIGRIGIAKTPLRPAGTILIDDERVDVVSEGGYIAKDVKVMVMKVEGSRIIVREYLKTEEF</sequence>
<dbReference type="Pfam" id="PF25145">
    <property type="entry name" value="NfeD1b_N"/>
    <property type="match status" value="1"/>
</dbReference>
<dbReference type="SUPFAM" id="SSF52096">
    <property type="entry name" value="ClpP/crotonase"/>
    <property type="match status" value="1"/>
</dbReference>
<comment type="caution">
    <text evidence="9">The sequence shown here is derived from an EMBL/GenBank/DDBJ whole genome shotgun (WGS) entry which is preliminary data.</text>
</comment>
<evidence type="ECO:0000256" key="4">
    <source>
        <dbReference type="ARBA" id="ARBA00023136"/>
    </source>
</evidence>
<dbReference type="InterPro" id="IPR029045">
    <property type="entry name" value="ClpP/crotonase-like_dom_sf"/>
</dbReference>
<dbReference type="PANTHER" id="PTHR33507:SF3">
    <property type="entry name" value="INNER MEMBRANE PROTEIN YBBJ"/>
    <property type="match status" value="1"/>
</dbReference>
<dbReference type="Pfam" id="PF24961">
    <property type="entry name" value="NfeD_membrane"/>
    <property type="match status" value="1"/>
</dbReference>
<dbReference type="RefSeq" id="WP_114745256.1">
    <property type="nucleotide sequence ID" value="NZ_QQAY01000003.1"/>
</dbReference>
<dbReference type="GO" id="GO:0008233">
    <property type="term" value="F:peptidase activity"/>
    <property type="evidence" value="ECO:0007669"/>
    <property type="project" value="UniProtKB-KW"/>
</dbReference>
<evidence type="ECO:0000259" key="6">
    <source>
        <dbReference type="Pfam" id="PF01957"/>
    </source>
</evidence>
<evidence type="ECO:0000259" key="8">
    <source>
        <dbReference type="Pfam" id="PF25145"/>
    </source>
</evidence>
<dbReference type="OrthoDB" id="9806253at2"/>
<evidence type="ECO:0000256" key="1">
    <source>
        <dbReference type="ARBA" id="ARBA00004141"/>
    </source>
</evidence>
<dbReference type="GO" id="GO:0005886">
    <property type="term" value="C:plasma membrane"/>
    <property type="evidence" value="ECO:0007669"/>
    <property type="project" value="TreeGrafter"/>
</dbReference>
<feature type="transmembrane region" description="Helical" evidence="5">
    <location>
        <begin position="328"/>
        <end position="350"/>
    </location>
</feature>
<evidence type="ECO:0000256" key="5">
    <source>
        <dbReference type="SAM" id="Phobius"/>
    </source>
</evidence>
<dbReference type="Gene3D" id="3.90.226.10">
    <property type="entry name" value="2-enoyl-CoA Hydratase, Chain A, domain 1"/>
    <property type="match status" value="1"/>
</dbReference>
<dbReference type="InterPro" id="IPR002810">
    <property type="entry name" value="NfeD-like_C"/>
</dbReference>
<dbReference type="Proteomes" id="UP000255326">
    <property type="component" value="Unassembled WGS sequence"/>
</dbReference>
<dbReference type="PANTHER" id="PTHR33507">
    <property type="entry name" value="INNER MEMBRANE PROTEIN YBBJ"/>
    <property type="match status" value="1"/>
</dbReference>
<accession>A0A370GK10</accession>
<dbReference type="AlphaFoldDB" id="A0A370GK10"/>
<evidence type="ECO:0000256" key="2">
    <source>
        <dbReference type="ARBA" id="ARBA00022692"/>
    </source>
</evidence>
<dbReference type="Pfam" id="PF01957">
    <property type="entry name" value="NfeD"/>
    <property type="match status" value="1"/>
</dbReference>
<dbReference type="CDD" id="cd07021">
    <property type="entry name" value="Clp_protease_NfeD_like"/>
    <property type="match status" value="1"/>
</dbReference>
<feature type="domain" description="NfeD1b N-terminal" evidence="8">
    <location>
        <begin position="31"/>
        <end position="217"/>
    </location>
</feature>